<dbReference type="Pfam" id="PF06094">
    <property type="entry name" value="GGACT"/>
    <property type="match status" value="1"/>
</dbReference>
<sequence length="142" mass="15825">MESEQFRMRVFVYGTLTDPDQTATLLEDGPGEYEFGSTAVLEGVHRVDGHYPTLAPGGSVEGRLLVVDETALERLDQYEGVDRGLYTRVAVSQIDQQPVWTYVGDPERLGVDLDAPWPDGPSFRASVRSYLDRTETAIRTTE</sequence>
<dbReference type="PATRIC" id="fig|1227500.6.peg.615"/>
<comment type="caution">
    <text evidence="2">The sequence shown here is derived from an EMBL/GenBank/DDBJ whole genome shotgun (WGS) entry which is preliminary data.</text>
</comment>
<feature type="domain" description="Gamma-glutamylcyclotransferase AIG2-like" evidence="1">
    <location>
        <begin position="10"/>
        <end position="106"/>
    </location>
</feature>
<protein>
    <submittedName>
        <fullName evidence="2">AIG2 family protein</fullName>
    </submittedName>
</protein>
<name>L9WP89_9EURY</name>
<proteinExistence type="predicted"/>
<gene>
    <name evidence="2" type="ORF">C494_03020</name>
</gene>
<dbReference type="eggNOG" id="arCOG05099">
    <property type="taxonomic scope" value="Archaea"/>
</dbReference>
<dbReference type="EMBL" id="AOHY01000008">
    <property type="protein sequence ID" value="ELY51284.1"/>
    <property type="molecule type" value="Genomic_DNA"/>
</dbReference>
<keyword evidence="3" id="KW-1185">Reference proteome</keyword>
<dbReference type="CDD" id="cd06661">
    <property type="entry name" value="GGCT_like"/>
    <property type="match status" value="1"/>
</dbReference>
<dbReference type="InterPro" id="IPR036568">
    <property type="entry name" value="GGCT-like_sf"/>
</dbReference>
<dbReference type="SUPFAM" id="SSF110857">
    <property type="entry name" value="Gamma-glutamyl cyclotransferase-like"/>
    <property type="match status" value="1"/>
</dbReference>
<organism evidence="2 3">
    <name type="scientific">Natronorubrum bangense JCM 10635</name>
    <dbReference type="NCBI Taxonomy" id="1227500"/>
    <lineage>
        <taxon>Archaea</taxon>
        <taxon>Methanobacteriati</taxon>
        <taxon>Methanobacteriota</taxon>
        <taxon>Stenosarchaea group</taxon>
        <taxon>Halobacteria</taxon>
        <taxon>Halobacteriales</taxon>
        <taxon>Natrialbaceae</taxon>
        <taxon>Natronorubrum</taxon>
    </lineage>
</organism>
<evidence type="ECO:0000313" key="2">
    <source>
        <dbReference type="EMBL" id="ELY51284.1"/>
    </source>
</evidence>
<dbReference type="AlphaFoldDB" id="L9WP89"/>
<evidence type="ECO:0000313" key="3">
    <source>
        <dbReference type="Proteomes" id="UP000011690"/>
    </source>
</evidence>
<dbReference type="Proteomes" id="UP000011690">
    <property type="component" value="Unassembled WGS sequence"/>
</dbReference>
<dbReference type="Gene3D" id="3.10.490.10">
    <property type="entry name" value="Gamma-glutamyl cyclotransferase-like"/>
    <property type="match status" value="1"/>
</dbReference>
<evidence type="ECO:0000259" key="1">
    <source>
        <dbReference type="Pfam" id="PF06094"/>
    </source>
</evidence>
<reference evidence="2 3" key="1">
    <citation type="journal article" date="2014" name="PLoS Genet.">
        <title>Phylogenetically driven sequencing of extremely halophilic archaea reveals strategies for static and dynamic osmo-response.</title>
        <authorList>
            <person name="Becker E.A."/>
            <person name="Seitzer P.M."/>
            <person name="Tritt A."/>
            <person name="Larsen D."/>
            <person name="Krusor M."/>
            <person name="Yao A.I."/>
            <person name="Wu D."/>
            <person name="Madern D."/>
            <person name="Eisen J.A."/>
            <person name="Darling A.E."/>
            <person name="Facciotti M.T."/>
        </authorList>
    </citation>
    <scope>NUCLEOTIDE SEQUENCE [LARGE SCALE GENOMIC DNA]</scope>
    <source>
        <strain evidence="2 3">JCM 10635</strain>
    </source>
</reference>
<dbReference type="InterPro" id="IPR009288">
    <property type="entry name" value="AIG2-like_dom"/>
</dbReference>
<dbReference type="InterPro" id="IPR013024">
    <property type="entry name" value="GGCT-like"/>
</dbReference>
<accession>L9WP89</accession>